<accession>A0ABY7JQX0</accession>
<sequence>MYKYKIIKKRYGYVVVNETLNTHAHLPNYKGCRNLLHLIRKDVEIRDKYLRKAKCRLLGEV</sequence>
<name>A0ABY7JQX0_9FIRM</name>
<dbReference type="Proteomes" id="UP001164187">
    <property type="component" value="Chromosome"/>
</dbReference>
<reference evidence="1" key="1">
    <citation type="submission" date="2022-12" db="EMBL/GenBank/DDBJ databases">
        <title>Peptostreptococcus.</title>
        <authorList>
            <person name="Lee S.H."/>
        </authorList>
    </citation>
    <scope>NUCLEOTIDE SEQUENCE</scope>
    <source>
        <strain evidence="1">CBA3647</strain>
    </source>
</reference>
<dbReference type="EMBL" id="CP114052">
    <property type="protein sequence ID" value="WAW15276.1"/>
    <property type="molecule type" value="Genomic_DNA"/>
</dbReference>
<dbReference type="RefSeq" id="WP_269311955.1">
    <property type="nucleotide sequence ID" value="NZ_CP114052.1"/>
</dbReference>
<evidence type="ECO:0008006" key="3">
    <source>
        <dbReference type="Google" id="ProtNLM"/>
    </source>
</evidence>
<organism evidence="1 2">
    <name type="scientific">Peptostreptococcus equinus</name>
    <dbReference type="NCBI Taxonomy" id="3003601"/>
    <lineage>
        <taxon>Bacteria</taxon>
        <taxon>Bacillati</taxon>
        <taxon>Bacillota</taxon>
        <taxon>Clostridia</taxon>
        <taxon>Peptostreptococcales</taxon>
        <taxon>Peptostreptococcaceae</taxon>
        <taxon>Peptostreptococcus</taxon>
    </lineage>
</organism>
<keyword evidence="2" id="KW-1185">Reference proteome</keyword>
<evidence type="ECO:0000313" key="1">
    <source>
        <dbReference type="EMBL" id="WAW15276.1"/>
    </source>
</evidence>
<protein>
    <recommendedName>
        <fullName evidence="3">Transposase</fullName>
    </recommendedName>
</protein>
<proteinExistence type="predicted"/>
<evidence type="ECO:0000313" key="2">
    <source>
        <dbReference type="Proteomes" id="UP001164187"/>
    </source>
</evidence>
<gene>
    <name evidence="1" type="ORF">O0R46_02155</name>
</gene>